<sequence>MDSTPPPVPVPVSIPITDHLNSNPVSKLPIKRKNQISPQDPNSRRDSPNKFHRVWTEPDEILFLQSLLNSPPLSFPRDLHIFFTRFLNNICRPYSKSQLSEKLRRLRKKWRVVSTRLSKGLDLNRLSPHDKMLFELSEKLWHPNYAQTSPFGASLASITTPMLITRKISKVDGNVIDDDKCGGGGGGGSGGDCDKDENWCVDDAKLDEDKLGESGNEIGKIVAKTVVDVFDESVKFVKSGKRFCYGGGGEGQCESFDKRWRELRVVEMEVLAQRLRLVVEDSIMKR</sequence>
<feature type="domain" description="Glabrous enhancer-binding protein-like DBD" evidence="3">
    <location>
        <begin position="51"/>
        <end position="142"/>
    </location>
</feature>
<dbReference type="EMBL" id="JAUIZM010000003">
    <property type="protein sequence ID" value="KAK1392018.1"/>
    <property type="molecule type" value="Genomic_DNA"/>
</dbReference>
<feature type="compositionally biased region" description="Pro residues" evidence="2">
    <location>
        <begin position="1"/>
        <end position="12"/>
    </location>
</feature>
<reference evidence="4" key="2">
    <citation type="submission" date="2023-05" db="EMBL/GenBank/DDBJ databases">
        <authorList>
            <person name="Schelkunov M.I."/>
        </authorList>
    </citation>
    <scope>NUCLEOTIDE SEQUENCE</scope>
    <source>
        <strain evidence="4">Hsosn_3</strain>
        <tissue evidence="4">Leaf</tissue>
    </source>
</reference>
<evidence type="ECO:0000256" key="1">
    <source>
        <dbReference type="ARBA" id="ARBA00010820"/>
    </source>
</evidence>
<dbReference type="GO" id="GO:0005634">
    <property type="term" value="C:nucleus"/>
    <property type="evidence" value="ECO:0007669"/>
    <property type="project" value="TreeGrafter"/>
</dbReference>
<dbReference type="InterPro" id="IPR007592">
    <property type="entry name" value="GEBP"/>
</dbReference>
<dbReference type="GO" id="GO:0003677">
    <property type="term" value="F:DNA binding"/>
    <property type="evidence" value="ECO:0007669"/>
    <property type="project" value="UniProtKB-KW"/>
</dbReference>
<dbReference type="AlphaFoldDB" id="A0AAD8IVM1"/>
<accession>A0AAD8IVM1</accession>
<dbReference type="Proteomes" id="UP001237642">
    <property type="component" value="Unassembled WGS sequence"/>
</dbReference>
<reference evidence="4" key="1">
    <citation type="submission" date="2023-02" db="EMBL/GenBank/DDBJ databases">
        <title>Genome of toxic invasive species Heracleum sosnowskyi carries increased number of genes despite the absence of recent whole-genome duplications.</title>
        <authorList>
            <person name="Schelkunov M."/>
            <person name="Shtratnikova V."/>
            <person name="Makarenko M."/>
            <person name="Klepikova A."/>
            <person name="Omelchenko D."/>
            <person name="Novikova G."/>
            <person name="Obukhova E."/>
            <person name="Bogdanov V."/>
            <person name="Penin A."/>
            <person name="Logacheva M."/>
        </authorList>
    </citation>
    <scope>NUCLEOTIDE SEQUENCE</scope>
    <source>
        <strain evidence="4">Hsosn_3</strain>
        <tissue evidence="4">Leaf</tissue>
    </source>
</reference>
<evidence type="ECO:0000256" key="2">
    <source>
        <dbReference type="SAM" id="MobiDB-lite"/>
    </source>
</evidence>
<protein>
    <submittedName>
        <fullName evidence="4">DNA-binding storekeeper protein-related transcriptional regulator</fullName>
    </submittedName>
</protein>
<proteinExistence type="inferred from homology"/>
<gene>
    <name evidence="4" type="ORF">POM88_011074</name>
</gene>
<organism evidence="4 5">
    <name type="scientific">Heracleum sosnowskyi</name>
    <dbReference type="NCBI Taxonomy" id="360622"/>
    <lineage>
        <taxon>Eukaryota</taxon>
        <taxon>Viridiplantae</taxon>
        <taxon>Streptophyta</taxon>
        <taxon>Embryophyta</taxon>
        <taxon>Tracheophyta</taxon>
        <taxon>Spermatophyta</taxon>
        <taxon>Magnoliopsida</taxon>
        <taxon>eudicotyledons</taxon>
        <taxon>Gunneridae</taxon>
        <taxon>Pentapetalae</taxon>
        <taxon>asterids</taxon>
        <taxon>campanulids</taxon>
        <taxon>Apiales</taxon>
        <taxon>Apiaceae</taxon>
        <taxon>Apioideae</taxon>
        <taxon>apioid superclade</taxon>
        <taxon>Tordylieae</taxon>
        <taxon>Tordyliinae</taxon>
        <taxon>Heracleum</taxon>
    </lineage>
</organism>
<dbReference type="Pfam" id="PF04504">
    <property type="entry name" value="GeBP-like_DBD"/>
    <property type="match status" value="1"/>
</dbReference>
<comment type="similarity">
    <text evidence="1">Belongs to the GeBP family.</text>
</comment>
<evidence type="ECO:0000313" key="4">
    <source>
        <dbReference type="EMBL" id="KAK1392018.1"/>
    </source>
</evidence>
<feature type="region of interest" description="Disordered" evidence="2">
    <location>
        <begin position="1"/>
        <end position="50"/>
    </location>
</feature>
<evidence type="ECO:0000313" key="5">
    <source>
        <dbReference type="Proteomes" id="UP001237642"/>
    </source>
</evidence>
<comment type="caution">
    <text evidence="4">The sequence shown here is derived from an EMBL/GenBank/DDBJ whole genome shotgun (WGS) entry which is preliminary data.</text>
</comment>
<dbReference type="InterPro" id="IPR053932">
    <property type="entry name" value="GeBP-like_DBD"/>
</dbReference>
<evidence type="ECO:0000259" key="3">
    <source>
        <dbReference type="Pfam" id="PF04504"/>
    </source>
</evidence>
<keyword evidence="4" id="KW-0238">DNA-binding</keyword>
<keyword evidence="5" id="KW-1185">Reference proteome</keyword>
<dbReference type="PANTHER" id="PTHR31662:SF8">
    <property type="entry name" value="EXPRESSED PROTEIN"/>
    <property type="match status" value="1"/>
</dbReference>
<dbReference type="PANTHER" id="PTHR31662">
    <property type="entry name" value="BNAANNG10740D PROTEIN-RELATED"/>
    <property type="match status" value="1"/>
</dbReference>
<name>A0AAD8IVM1_9APIA</name>
<dbReference type="GO" id="GO:0006355">
    <property type="term" value="P:regulation of DNA-templated transcription"/>
    <property type="evidence" value="ECO:0007669"/>
    <property type="project" value="InterPro"/>
</dbReference>